<dbReference type="OrthoDB" id="8479949at2"/>
<dbReference type="RefSeq" id="WP_139941751.1">
    <property type="nucleotide sequence ID" value="NZ_JBHSYP010000005.1"/>
</dbReference>
<dbReference type="EMBL" id="VFIY01000018">
    <property type="protein sequence ID" value="TPD57436.1"/>
    <property type="molecule type" value="Genomic_DNA"/>
</dbReference>
<feature type="transmembrane region" description="Helical" evidence="2">
    <location>
        <begin position="47"/>
        <end position="65"/>
    </location>
</feature>
<dbReference type="AlphaFoldDB" id="A0A501PBT1"/>
<comment type="caution">
    <text evidence="3">The sequence shown here is derived from an EMBL/GenBank/DDBJ whole genome shotgun (WGS) entry which is preliminary data.</text>
</comment>
<keyword evidence="2" id="KW-0812">Transmembrane</keyword>
<dbReference type="InterPro" id="IPR010664">
    <property type="entry name" value="LipoPS_assembly_LptC-rel"/>
</dbReference>
<accession>A0A501PBT1</accession>
<protein>
    <recommendedName>
        <fullName evidence="5">LPS export ABC transporter periplasmic protein LptC</fullName>
    </recommendedName>
</protein>
<feature type="region of interest" description="Disordered" evidence="1">
    <location>
        <begin position="223"/>
        <end position="242"/>
    </location>
</feature>
<dbReference type="Proteomes" id="UP000319148">
    <property type="component" value="Unassembled WGS sequence"/>
</dbReference>
<evidence type="ECO:0000313" key="3">
    <source>
        <dbReference type="EMBL" id="TPD57436.1"/>
    </source>
</evidence>
<sequence length="242" mass="27249">MSEHKDIHGSVAGESHADHLERLIPKSSQSFEESQKQVELISVLKKSLPVITVFFLIALVLWPVFSTKEGSFTLAIDRLEKRDETAKLIKPRYEGKDRYNNPVRISAESAYRETNEAKDYKFRNLLAEMYLKSGDRMFVKARSGLFDVSDQVMQLDDEVHIQSDTGFNFTARQAEFQINDKLASGHDGVSGSAPFGAFSSRAFKVNVDEETVFLEGDVKMHIDPEKPIETPEISTPGSDDNN</sequence>
<evidence type="ECO:0008006" key="5">
    <source>
        <dbReference type="Google" id="ProtNLM"/>
    </source>
</evidence>
<dbReference type="Pfam" id="PF06835">
    <property type="entry name" value="LptC"/>
    <property type="match status" value="1"/>
</dbReference>
<keyword evidence="2" id="KW-0472">Membrane</keyword>
<keyword evidence="4" id="KW-1185">Reference proteome</keyword>
<proteinExistence type="predicted"/>
<organism evidence="3 4">
    <name type="scientific">Emcibacter nanhaiensis</name>
    <dbReference type="NCBI Taxonomy" id="1505037"/>
    <lineage>
        <taxon>Bacteria</taxon>
        <taxon>Pseudomonadati</taxon>
        <taxon>Pseudomonadota</taxon>
        <taxon>Alphaproteobacteria</taxon>
        <taxon>Emcibacterales</taxon>
        <taxon>Emcibacteraceae</taxon>
        <taxon>Emcibacter</taxon>
    </lineage>
</organism>
<reference evidence="4" key="1">
    <citation type="submission" date="2019-06" db="EMBL/GenBank/DDBJ databases">
        <title>The complete genome of Emcibacter congregatus ZYLT.</title>
        <authorList>
            <person name="Zhao Z."/>
        </authorList>
    </citation>
    <scope>NUCLEOTIDE SEQUENCE [LARGE SCALE GENOMIC DNA]</scope>
    <source>
        <strain evidence="4">MCCC 1A06723</strain>
    </source>
</reference>
<feature type="compositionally biased region" description="Polar residues" evidence="1">
    <location>
        <begin position="232"/>
        <end position="242"/>
    </location>
</feature>
<name>A0A501PBT1_9PROT</name>
<keyword evidence="2" id="KW-1133">Transmembrane helix</keyword>
<evidence type="ECO:0000313" key="4">
    <source>
        <dbReference type="Proteomes" id="UP000319148"/>
    </source>
</evidence>
<gene>
    <name evidence="3" type="ORF">FIV46_15045</name>
</gene>
<evidence type="ECO:0000256" key="1">
    <source>
        <dbReference type="SAM" id="MobiDB-lite"/>
    </source>
</evidence>
<dbReference type="Gene3D" id="2.60.450.10">
    <property type="entry name" value="Lipopolysaccharide (LPS) transport protein A like domain"/>
    <property type="match status" value="1"/>
</dbReference>
<evidence type="ECO:0000256" key="2">
    <source>
        <dbReference type="SAM" id="Phobius"/>
    </source>
</evidence>